<dbReference type="PANTHER" id="PTHR36138">
    <property type="entry name" value="EXPRESSED PROTEIN-RELATED"/>
    <property type="match status" value="1"/>
</dbReference>
<gene>
    <name evidence="1" type="ORF">URODEC1_LOCUS3247</name>
</gene>
<dbReference type="PANTHER" id="PTHR36138:SF9">
    <property type="match status" value="1"/>
</dbReference>
<reference evidence="2" key="1">
    <citation type="submission" date="2024-06" db="EMBL/GenBank/DDBJ databases">
        <authorList>
            <person name="Ryan C."/>
        </authorList>
    </citation>
    <scope>NUCLEOTIDE SEQUENCE [LARGE SCALE GENOMIC DNA]</scope>
</reference>
<proteinExistence type="predicted"/>
<organism evidence="1 2">
    <name type="scientific">Urochloa decumbens</name>
    <dbReference type="NCBI Taxonomy" id="240449"/>
    <lineage>
        <taxon>Eukaryota</taxon>
        <taxon>Viridiplantae</taxon>
        <taxon>Streptophyta</taxon>
        <taxon>Embryophyta</taxon>
        <taxon>Tracheophyta</taxon>
        <taxon>Spermatophyta</taxon>
        <taxon>Magnoliopsida</taxon>
        <taxon>Liliopsida</taxon>
        <taxon>Poales</taxon>
        <taxon>Poaceae</taxon>
        <taxon>PACMAD clade</taxon>
        <taxon>Panicoideae</taxon>
        <taxon>Panicodae</taxon>
        <taxon>Paniceae</taxon>
        <taxon>Melinidinae</taxon>
        <taxon>Urochloa</taxon>
    </lineage>
</organism>
<protein>
    <submittedName>
        <fullName evidence="1">Uncharacterized protein</fullName>
    </submittedName>
</protein>
<evidence type="ECO:0000313" key="2">
    <source>
        <dbReference type="Proteomes" id="UP001497457"/>
    </source>
</evidence>
<reference evidence="1 2" key="2">
    <citation type="submission" date="2024-10" db="EMBL/GenBank/DDBJ databases">
        <authorList>
            <person name="Ryan C."/>
        </authorList>
    </citation>
    <scope>NUCLEOTIDE SEQUENCE [LARGE SCALE GENOMIC DNA]</scope>
</reference>
<dbReference type="Proteomes" id="UP001497457">
    <property type="component" value="Chromosome 1b"/>
</dbReference>
<accession>A0ABC8VGR2</accession>
<sequence>MPMGHVGRELVASASDGVENLKITVLEPHESLKRKESSASEEEVDADADLIRRLKKEALALIRKDLPEEAQPPVKKRKKIIKQRLPQGLIDYMMENPFILREIPQERLTARSQRFLESYAKEKAIADKVLQYEQALINQYLTKGYAEREVEVTDDESEEN</sequence>
<dbReference type="AlphaFoldDB" id="A0ABC8VGR2"/>
<evidence type="ECO:0000313" key="1">
    <source>
        <dbReference type="EMBL" id="CAL4890418.1"/>
    </source>
</evidence>
<dbReference type="EMBL" id="OZ075111">
    <property type="protein sequence ID" value="CAL4890418.1"/>
    <property type="molecule type" value="Genomic_DNA"/>
</dbReference>
<name>A0ABC8VGR2_9POAL</name>
<keyword evidence="2" id="KW-1185">Reference proteome</keyword>